<dbReference type="PANTHER" id="PTHR39166">
    <property type="entry name" value="BLL1166 PROTEIN"/>
    <property type="match status" value="1"/>
</dbReference>
<sequence>MSGKVIEAIGDWERALYCLHSGKSPAILPWSAMSKPQTYEERLRAILRADEDLMVFLRIARSLGLPQWRLAAGSIYQTVWNHLTGQPRGTGIKDYDLIYFDDGDLSWEAEDAIIRQSEAAFAGRWPVEVRNQARVHLWFEQRFGTPYPQLRSADEAFLHYAAIVHAVGVRLEADDCLDIAAPFGLEDMFGMIVRPNPHRGLDKGLAAKAAKAKAIWPELTVISWDYPSAASSPGSA</sequence>
<evidence type="ECO:0000313" key="2">
    <source>
        <dbReference type="Proteomes" id="UP001156882"/>
    </source>
</evidence>
<dbReference type="Pfam" id="PF06042">
    <property type="entry name" value="NTP_transf_6"/>
    <property type="match status" value="1"/>
</dbReference>
<dbReference type="PANTHER" id="PTHR39166:SF1">
    <property type="entry name" value="BLL1166 PROTEIN"/>
    <property type="match status" value="1"/>
</dbReference>
<proteinExistence type="predicted"/>
<accession>A0ABQ6CLT5</accession>
<gene>
    <name evidence="1" type="ORF">GCM10007874_42880</name>
</gene>
<organism evidence="1 2">
    <name type="scientific">Labrys miyagiensis</name>
    <dbReference type="NCBI Taxonomy" id="346912"/>
    <lineage>
        <taxon>Bacteria</taxon>
        <taxon>Pseudomonadati</taxon>
        <taxon>Pseudomonadota</taxon>
        <taxon>Alphaproteobacteria</taxon>
        <taxon>Hyphomicrobiales</taxon>
        <taxon>Xanthobacteraceae</taxon>
        <taxon>Labrys</taxon>
    </lineage>
</organism>
<protein>
    <recommendedName>
        <fullName evidence="3">Nucleotidyltransferase family protein</fullName>
    </recommendedName>
</protein>
<evidence type="ECO:0000313" key="1">
    <source>
        <dbReference type="EMBL" id="GLS21271.1"/>
    </source>
</evidence>
<dbReference type="EMBL" id="BSPC01000048">
    <property type="protein sequence ID" value="GLS21271.1"/>
    <property type="molecule type" value="Genomic_DNA"/>
</dbReference>
<comment type="caution">
    <text evidence="1">The sequence shown here is derived from an EMBL/GenBank/DDBJ whole genome shotgun (WGS) entry which is preliminary data.</text>
</comment>
<dbReference type="Proteomes" id="UP001156882">
    <property type="component" value="Unassembled WGS sequence"/>
</dbReference>
<keyword evidence="2" id="KW-1185">Reference proteome</keyword>
<evidence type="ECO:0008006" key="3">
    <source>
        <dbReference type="Google" id="ProtNLM"/>
    </source>
</evidence>
<name>A0ABQ6CLT5_9HYPH</name>
<dbReference type="InterPro" id="IPR009267">
    <property type="entry name" value="NTP_transf_6"/>
</dbReference>
<reference evidence="2" key="1">
    <citation type="journal article" date="2019" name="Int. J. Syst. Evol. Microbiol.">
        <title>The Global Catalogue of Microorganisms (GCM) 10K type strain sequencing project: providing services to taxonomists for standard genome sequencing and annotation.</title>
        <authorList>
            <consortium name="The Broad Institute Genomics Platform"/>
            <consortium name="The Broad Institute Genome Sequencing Center for Infectious Disease"/>
            <person name="Wu L."/>
            <person name="Ma J."/>
        </authorList>
    </citation>
    <scope>NUCLEOTIDE SEQUENCE [LARGE SCALE GENOMIC DNA]</scope>
    <source>
        <strain evidence="2">NBRC 101365</strain>
    </source>
</reference>